<dbReference type="EMBL" id="CP003587">
    <property type="protein sequence ID" value="AGY60640.1"/>
    <property type="molecule type" value="Genomic_DNA"/>
</dbReference>
<dbReference type="InterPro" id="IPR045528">
    <property type="entry name" value="DO-GTPase2"/>
</dbReference>
<dbReference type="HOGENOM" id="CLU_075246_0_0_3"/>
<gene>
    <name evidence="2" type="ORF">GKIL_4394</name>
</gene>
<dbReference type="Pfam" id="PF19993">
    <property type="entry name" value="DO-GTPase2"/>
    <property type="match status" value="1"/>
</dbReference>
<protein>
    <recommendedName>
        <fullName evidence="1">Double-GTPase 2 domain-containing protein</fullName>
    </recommendedName>
</protein>
<evidence type="ECO:0000259" key="1">
    <source>
        <dbReference type="Pfam" id="PF19993"/>
    </source>
</evidence>
<sequence length="306" mass="33891">MPARSRSFTPAFNLLSLGGRGVGKTVFLAGAYAETHRGIAPLPSSTLWFDWDSRAQQDVGNALAYIERTGHYPSATLRISSFRFALKQRQFGFSRTICYLRWQDIPGEICSPANPAFREMVLASHGCCVFVDTQALLVDDDYLQQFEQKIFAQLRTIASLIPPGETYPIALVLTKCDLSAAVSQSEKRLEDLLRPLLESLTGGVRCRALPVAAKVVQRGESWALQAVGAAAAFIWLAWQLSDIHRLGWGERLLGLFARLLSGSRRQPGWEDGLLRRILVEETQTTGAGAAFRPQAPRRTASKVERE</sequence>
<dbReference type="STRING" id="1183438.GKIL_4394"/>
<evidence type="ECO:0000313" key="2">
    <source>
        <dbReference type="EMBL" id="AGY60640.1"/>
    </source>
</evidence>
<dbReference type="eggNOG" id="COG1100">
    <property type="taxonomic scope" value="Bacteria"/>
</dbReference>
<feature type="domain" description="Double-GTPase 2" evidence="1">
    <location>
        <begin position="17"/>
        <end position="194"/>
    </location>
</feature>
<dbReference type="PATRIC" id="fig|1183438.3.peg.4322"/>
<dbReference type="OrthoDB" id="581260at2"/>
<keyword evidence="3" id="KW-1185">Reference proteome</keyword>
<dbReference type="KEGG" id="glj:GKIL_4394"/>
<dbReference type="Proteomes" id="UP000017396">
    <property type="component" value="Chromosome"/>
</dbReference>
<dbReference type="RefSeq" id="WP_023176024.1">
    <property type="nucleotide sequence ID" value="NC_022600.1"/>
</dbReference>
<reference evidence="2 3" key="1">
    <citation type="journal article" date="2013" name="PLoS ONE">
        <title>Cultivation and Complete Genome Sequencing of Gloeobacter kilaueensis sp. nov., from a Lava Cave in Kilauea Caldera, Hawai'i.</title>
        <authorList>
            <person name="Saw J.H."/>
            <person name="Schatz M."/>
            <person name="Brown M.V."/>
            <person name="Kunkel D.D."/>
            <person name="Foster J.S."/>
            <person name="Shick H."/>
            <person name="Christensen S."/>
            <person name="Hou S."/>
            <person name="Wan X."/>
            <person name="Donachie S.P."/>
        </authorList>
    </citation>
    <scope>NUCLEOTIDE SEQUENCE [LARGE SCALE GENOMIC DNA]</scope>
    <source>
        <strain evidence="3">JS</strain>
    </source>
</reference>
<evidence type="ECO:0000313" key="3">
    <source>
        <dbReference type="Proteomes" id="UP000017396"/>
    </source>
</evidence>
<name>U5QSD7_GLOK1</name>
<proteinExistence type="predicted"/>
<dbReference type="AlphaFoldDB" id="U5QSD7"/>
<accession>U5QSD7</accession>
<organism evidence="2 3">
    <name type="scientific">Gloeobacter kilaueensis (strain ATCC BAA-2537 / CCAP 1431/1 / ULC 316 / JS1)</name>
    <dbReference type="NCBI Taxonomy" id="1183438"/>
    <lineage>
        <taxon>Bacteria</taxon>
        <taxon>Bacillati</taxon>
        <taxon>Cyanobacteriota</taxon>
        <taxon>Cyanophyceae</taxon>
        <taxon>Gloeobacterales</taxon>
        <taxon>Gloeobacteraceae</taxon>
        <taxon>Gloeobacter</taxon>
    </lineage>
</organism>